<proteinExistence type="predicted"/>
<feature type="compositionally biased region" description="Acidic residues" evidence="1">
    <location>
        <begin position="49"/>
        <end position="67"/>
    </location>
</feature>
<evidence type="ECO:0000256" key="1">
    <source>
        <dbReference type="SAM" id="MobiDB-lite"/>
    </source>
</evidence>
<feature type="compositionally biased region" description="Polar residues" evidence="1">
    <location>
        <begin position="485"/>
        <end position="496"/>
    </location>
</feature>
<feature type="compositionally biased region" description="Polar residues" evidence="1">
    <location>
        <begin position="266"/>
        <end position="285"/>
    </location>
</feature>
<dbReference type="EMBL" id="PVWQ01000003">
    <property type="protein sequence ID" value="RDW86287.1"/>
    <property type="molecule type" value="Genomic_DNA"/>
</dbReference>
<accession>A0A3D8SIZ1</accession>
<feature type="region of interest" description="Disordered" evidence="1">
    <location>
        <begin position="1"/>
        <end position="404"/>
    </location>
</feature>
<keyword evidence="3" id="KW-1185">Reference proteome</keyword>
<evidence type="ECO:0000313" key="3">
    <source>
        <dbReference type="Proteomes" id="UP000256690"/>
    </source>
</evidence>
<feature type="compositionally biased region" description="Polar residues" evidence="1">
    <location>
        <begin position="349"/>
        <end position="362"/>
    </location>
</feature>
<feature type="compositionally biased region" description="Polar residues" evidence="1">
    <location>
        <begin position="231"/>
        <end position="249"/>
    </location>
</feature>
<gene>
    <name evidence="2" type="ORF">DSM5745_02929</name>
</gene>
<protein>
    <submittedName>
        <fullName evidence="2">Uncharacterized protein</fullName>
    </submittedName>
</protein>
<dbReference type="STRING" id="1810919.A0A3D8SIZ1"/>
<feature type="compositionally biased region" description="Low complexity" evidence="1">
    <location>
        <begin position="497"/>
        <end position="511"/>
    </location>
</feature>
<dbReference type="GeneID" id="38113299"/>
<feature type="compositionally biased region" description="Basic and acidic residues" evidence="1">
    <location>
        <begin position="430"/>
        <end position="455"/>
    </location>
</feature>
<feature type="region of interest" description="Disordered" evidence="1">
    <location>
        <begin position="417"/>
        <end position="587"/>
    </location>
</feature>
<reference evidence="2 3" key="1">
    <citation type="journal article" date="2018" name="IMA Fungus">
        <title>IMA Genome-F 9: Draft genome sequence of Annulohypoxylon stygium, Aspergillus mulundensis, Berkeleyomyces basicola (syn. Thielaviopsis basicola), Ceratocystis smalleyi, two Cercospora beticola strains, Coleophoma cylindrospora, Fusarium fracticaudum, Phialophora cf. hyalina, and Morchella septimelata.</title>
        <authorList>
            <person name="Wingfield B.D."/>
            <person name="Bills G.F."/>
            <person name="Dong Y."/>
            <person name="Huang W."/>
            <person name="Nel W.J."/>
            <person name="Swalarsk-Parry B.S."/>
            <person name="Vaghefi N."/>
            <person name="Wilken P.M."/>
            <person name="An Z."/>
            <person name="de Beer Z.W."/>
            <person name="De Vos L."/>
            <person name="Chen L."/>
            <person name="Duong T.A."/>
            <person name="Gao Y."/>
            <person name="Hammerbacher A."/>
            <person name="Kikkert J.R."/>
            <person name="Li Y."/>
            <person name="Li H."/>
            <person name="Li K."/>
            <person name="Li Q."/>
            <person name="Liu X."/>
            <person name="Ma X."/>
            <person name="Naidoo K."/>
            <person name="Pethybridge S.J."/>
            <person name="Sun J."/>
            <person name="Steenkamp E.T."/>
            <person name="van der Nest M.A."/>
            <person name="van Wyk S."/>
            <person name="Wingfield M.J."/>
            <person name="Xiong C."/>
            <person name="Yue Q."/>
            <person name="Zhang X."/>
        </authorList>
    </citation>
    <scope>NUCLEOTIDE SEQUENCE [LARGE SCALE GENOMIC DNA]</scope>
    <source>
        <strain evidence="2 3">DSM 5745</strain>
    </source>
</reference>
<feature type="compositionally biased region" description="Polar residues" evidence="1">
    <location>
        <begin position="142"/>
        <end position="152"/>
    </location>
</feature>
<sequence length="798" mass="86246">MSGPFQRPPLNTSHSTPIYPGGETPVSFKPNVNRAKTKRWVEAKKYSYDGDDWGEDEYGEYEYDDQPPEPQTQLTAANRSTPHISSTLSKGASHPPLPSTDRSRSMERAQTMPTESPAASGSPTTPIIRPADIYKRMRGEQQARQPSPAATSSDERTPVASPPVIATSESSENTVPLPGQASVPTHNPDAVNAEQPNTPPVGTNEPPTIALPEVKRLSAFDSSFFGESGPAPQSNQEPAGQPHQLQHNPSLGFRSAVNQAFDVPETPSTITDSVARSNSDSTTGISPIIPRRGTTDDKTPTIHEEPNENTDTPTDGDIVFKPGHRRDLSIPSPGNSPSRRPVIAGPDANASSELAQISSETPASPLVAQPQPHVFNPDIPQPSRETTRDDLPAPLNVQTNMASGSVVSTENIPVIIPAMSAENSPEDTENDRLRKEIIRSLSRENSPSDHQDNDTPPHTSRQDSLFPREYETYRPAAQTAAPQEPHQSGPTFDTILQTPSTAQPSSTTPQPKLKKRFSWEESSDDEDATAVTQAQPARPPPMPGQFPLSQDSVLPESFRTPTDQRSETAELLEEKQEPPTPERPKLTVVPPVAMDSMSIQSSGHGHESSLSQTTEALARAEEGESFSPVRQSFEPPAQLPPVHVETGLLGFKDILNMQSPYERIQSFDRTRDQFAAVDTGLGNWLQVTFHAHPEHNDVVNRNNKPLSEEFKNSVPRTKFPKLASLGNLASSLQDGSHSASGHIRRPSAPLGSMRQPSGKDFLHTAGVLGGQAGKAAKGLFSKGRSKLKGSGGSEKVEP</sequence>
<comment type="caution">
    <text evidence="2">The sequence shown here is derived from an EMBL/GenBank/DDBJ whole genome shotgun (WGS) entry which is preliminary data.</text>
</comment>
<feature type="compositionally biased region" description="Basic and acidic residues" evidence="1">
    <location>
        <begin position="132"/>
        <end position="141"/>
    </location>
</feature>
<dbReference type="Proteomes" id="UP000256690">
    <property type="component" value="Unassembled WGS sequence"/>
</dbReference>
<name>A0A3D8SIZ1_9EURO</name>
<organism evidence="2 3">
    <name type="scientific">Aspergillus mulundensis</name>
    <dbReference type="NCBI Taxonomy" id="1810919"/>
    <lineage>
        <taxon>Eukaryota</taxon>
        <taxon>Fungi</taxon>
        <taxon>Dikarya</taxon>
        <taxon>Ascomycota</taxon>
        <taxon>Pezizomycotina</taxon>
        <taxon>Eurotiomycetes</taxon>
        <taxon>Eurotiomycetidae</taxon>
        <taxon>Eurotiales</taxon>
        <taxon>Aspergillaceae</taxon>
        <taxon>Aspergillus</taxon>
        <taxon>Aspergillus subgen. Nidulantes</taxon>
    </lineage>
</organism>
<feature type="region of interest" description="Disordered" evidence="1">
    <location>
        <begin position="731"/>
        <end position="798"/>
    </location>
</feature>
<feature type="compositionally biased region" description="Basic and acidic residues" evidence="1">
    <location>
        <begin position="562"/>
        <end position="585"/>
    </location>
</feature>
<feature type="compositionally biased region" description="Polar residues" evidence="1">
    <location>
        <begin position="111"/>
        <end position="125"/>
    </location>
</feature>
<dbReference type="OrthoDB" id="5151921at2759"/>
<dbReference type="RefSeq" id="XP_026605811.1">
    <property type="nucleotide sequence ID" value="XM_026744945.1"/>
</dbReference>
<feature type="compositionally biased region" description="Basic and acidic residues" evidence="1">
    <location>
        <begin position="39"/>
        <end position="48"/>
    </location>
</feature>
<feature type="compositionally biased region" description="Basic and acidic residues" evidence="1">
    <location>
        <begin position="293"/>
        <end position="306"/>
    </location>
</feature>
<feature type="compositionally biased region" description="Low complexity" evidence="1">
    <location>
        <begin position="773"/>
        <end position="782"/>
    </location>
</feature>
<feature type="compositionally biased region" description="Polar residues" evidence="1">
    <location>
        <begin position="71"/>
        <end position="90"/>
    </location>
</feature>
<evidence type="ECO:0000313" key="2">
    <source>
        <dbReference type="EMBL" id="RDW86287.1"/>
    </source>
</evidence>
<dbReference type="AlphaFoldDB" id="A0A3D8SIZ1"/>